<accession>A0ABY2WMT2</accession>
<proteinExistence type="inferred from homology"/>
<evidence type="ECO:0000313" key="4">
    <source>
        <dbReference type="EMBL" id="TMU56198.1"/>
    </source>
</evidence>
<protein>
    <submittedName>
        <fullName evidence="4">Sugar transferase</fullName>
    </submittedName>
</protein>
<keyword evidence="2" id="KW-1133">Transmembrane helix</keyword>
<keyword evidence="5" id="KW-1185">Reference proteome</keyword>
<comment type="caution">
    <text evidence="4">The sequence shown here is derived from an EMBL/GenBank/DDBJ whole genome shotgun (WGS) entry which is preliminary data.</text>
</comment>
<keyword evidence="2" id="KW-0812">Transmembrane</keyword>
<gene>
    <name evidence="4" type="ORF">FGG15_01265</name>
</gene>
<dbReference type="PANTHER" id="PTHR30576:SF8">
    <property type="entry name" value="UNDECAPRENYL-PHOSPHATE GALACTOSE PHOSPHOTRANSFERASE"/>
    <property type="match status" value="1"/>
</dbReference>
<dbReference type="EMBL" id="VCNI01000001">
    <property type="protein sequence ID" value="TMU56198.1"/>
    <property type="molecule type" value="Genomic_DNA"/>
</dbReference>
<evidence type="ECO:0000313" key="5">
    <source>
        <dbReference type="Proteomes" id="UP000751614"/>
    </source>
</evidence>
<organism evidence="4 5">
    <name type="scientific">Flagellimonas algicola</name>
    <dbReference type="NCBI Taxonomy" id="2583815"/>
    <lineage>
        <taxon>Bacteria</taxon>
        <taxon>Pseudomonadati</taxon>
        <taxon>Bacteroidota</taxon>
        <taxon>Flavobacteriia</taxon>
        <taxon>Flavobacteriales</taxon>
        <taxon>Flavobacteriaceae</taxon>
        <taxon>Flagellimonas</taxon>
    </lineage>
</organism>
<dbReference type="Pfam" id="PF02397">
    <property type="entry name" value="Bac_transf"/>
    <property type="match status" value="1"/>
</dbReference>
<dbReference type="GO" id="GO:0016740">
    <property type="term" value="F:transferase activity"/>
    <property type="evidence" value="ECO:0007669"/>
    <property type="project" value="UniProtKB-KW"/>
</dbReference>
<reference evidence="4 5" key="1">
    <citation type="submission" date="2019-05" db="EMBL/GenBank/DDBJ databases">
        <title>Flagellimonas sp. AsT0115, sp. nov., isolated from a marine red algae, Asparagopsis taxiformis.</title>
        <authorList>
            <person name="Kim J."/>
            <person name="Jeong S.E."/>
            <person name="Jeon C.O."/>
        </authorList>
    </citation>
    <scope>NUCLEOTIDE SEQUENCE [LARGE SCALE GENOMIC DNA]</scope>
    <source>
        <strain evidence="4 5">AsT0115</strain>
    </source>
</reference>
<feature type="transmembrane region" description="Helical" evidence="2">
    <location>
        <begin position="12"/>
        <end position="36"/>
    </location>
</feature>
<evidence type="ECO:0000259" key="3">
    <source>
        <dbReference type="Pfam" id="PF02397"/>
    </source>
</evidence>
<evidence type="ECO:0000256" key="2">
    <source>
        <dbReference type="SAM" id="Phobius"/>
    </source>
</evidence>
<name>A0ABY2WMT2_9FLAO</name>
<comment type="similarity">
    <text evidence="1">Belongs to the bacterial sugar transferase family.</text>
</comment>
<evidence type="ECO:0000256" key="1">
    <source>
        <dbReference type="ARBA" id="ARBA00006464"/>
    </source>
</evidence>
<sequence>MYRKFFKRVLDFSISLIALIVFSPVIITLIVLLMFANKGKPFFFQQRPGKDEKIFTIIKFKTLRDPKDKDSELEDQADRVTKVGAFVRNHSLDELMQLVNVLKGDMSIVGPRPLLTIYLPLYNKEQARRHQVKPGITGWAQVNGRNMLSWEEKFEHDVWYVDNLSFGTDVKILLKTVQKVFQSSDVYTEKQEDAWAAWGGNAS</sequence>
<dbReference type="PANTHER" id="PTHR30576">
    <property type="entry name" value="COLANIC BIOSYNTHESIS UDP-GLUCOSE LIPID CARRIER TRANSFERASE"/>
    <property type="match status" value="1"/>
</dbReference>
<dbReference type="Proteomes" id="UP000751614">
    <property type="component" value="Unassembled WGS sequence"/>
</dbReference>
<keyword evidence="2" id="KW-0472">Membrane</keyword>
<dbReference type="InterPro" id="IPR003362">
    <property type="entry name" value="Bact_transf"/>
</dbReference>
<dbReference type="RefSeq" id="WP_138832400.1">
    <property type="nucleotide sequence ID" value="NZ_VCNI01000001.1"/>
</dbReference>
<feature type="domain" description="Bacterial sugar transferase" evidence="3">
    <location>
        <begin position="7"/>
        <end position="182"/>
    </location>
</feature>
<keyword evidence="4" id="KW-0808">Transferase</keyword>